<dbReference type="GO" id="GO:0006508">
    <property type="term" value="P:proteolysis"/>
    <property type="evidence" value="ECO:0007669"/>
    <property type="project" value="UniProtKB-KW"/>
</dbReference>
<dbReference type="MEROPS" id="S28.004"/>
<dbReference type="eggNOG" id="KOG2182">
    <property type="taxonomic scope" value="Eukaryota"/>
</dbReference>
<gene>
    <name evidence="7" type="ORF">F503_06517</name>
</gene>
<dbReference type="HOGENOM" id="CLU_023630_1_0_1"/>
<evidence type="ECO:0000256" key="6">
    <source>
        <dbReference type="SAM" id="SignalP"/>
    </source>
</evidence>
<feature type="chain" id="PRO_5004506425" evidence="6">
    <location>
        <begin position="23"/>
        <end position="512"/>
    </location>
</feature>
<name>S3BPK7_OPHP1</name>
<evidence type="ECO:0000256" key="5">
    <source>
        <dbReference type="ARBA" id="ARBA00023180"/>
    </source>
</evidence>
<feature type="signal peptide" evidence="6">
    <location>
        <begin position="1"/>
        <end position="22"/>
    </location>
</feature>
<dbReference type="Gene3D" id="3.40.50.1820">
    <property type="entry name" value="alpha/beta hydrolase"/>
    <property type="match status" value="2"/>
</dbReference>
<dbReference type="PANTHER" id="PTHR11010:SF23">
    <property type="entry name" value="SERINE PEPTIDASE"/>
    <property type="match status" value="1"/>
</dbReference>
<keyword evidence="2" id="KW-0645">Protease</keyword>
<evidence type="ECO:0000256" key="2">
    <source>
        <dbReference type="ARBA" id="ARBA00022670"/>
    </source>
</evidence>
<dbReference type="AlphaFoldDB" id="S3BPK7"/>
<accession>S3BPK7</accession>
<dbReference type="PANTHER" id="PTHR11010">
    <property type="entry name" value="PROTEASE S28 PRO-X CARBOXYPEPTIDASE-RELATED"/>
    <property type="match status" value="1"/>
</dbReference>
<comment type="similarity">
    <text evidence="1">Belongs to the peptidase S28 family.</text>
</comment>
<sequence>MHSSIWASALCLLGSVMSGVAAAKQHVVPKPPGVNVVENVYSREYANATFEQPIDHNDPSKGTFLNRFWFNSEYWKGPGSPVFLFMVGEEAADNYLGYLDNTTIPGHYAEKFGGLTIVIEHRYFGKSLPFDTLTAETLQYLDLPQSMMDIVYFAQNVSFSLGKGLPMNDNAADAPWVLIGGSYPGALAAWISQIFPGVFHAYHASSAVVQTISDFYEYFKPVLKGLPSNCSADVRSVVQYVDHVLGHGSDADIKTLKNGFGLGYLDHHDDFATQVSLPLRQWQGDEYDVFEFCDFLETSNSSSHIVSSNPNGVGLATALPLYQAFIKTYVAPSCAADQSTACNSYVHLDKFNTPDDFANNRQWEWLLCHNPFGWWQVGPNVTDGNNIVSQYVTLESSTRTCALRFPTTNGFSSGWDDGFTPEHLDLYTGGWDADFKRVLFVNGEVDPWREATVSADSRPNGRRSSTEDMPIIVIPNGNHCPELTFEKYEGAPDLYKDMVAIMERWLNEWEKK</sequence>
<reference evidence="7 8" key="1">
    <citation type="journal article" date="2013" name="BMC Genomics">
        <title>The genome and transcriptome of the pine saprophyte Ophiostoma piceae, and a comparison with the bark beetle-associated pine pathogen Grosmannia clavigera.</title>
        <authorList>
            <person name="Haridas S."/>
            <person name="Wang Y."/>
            <person name="Lim L."/>
            <person name="Massoumi Alamouti S."/>
            <person name="Jackman S."/>
            <person name="Docking R."/>
            <person name="Robertson G."/>
            <person name="Birol I."/>
            <person name="Bohlmann J."/>
            <person name="Breuil C."/>
        </authorList>
    </citation>
    <scope>NUCLEOTIDE SEQUENCE [LARGE SCALE GENOMIC DNA]</scope>
    <source>
        <strain evidence="7 8">UAMH 11346</strain>
    </source>
</reference>
<dbReference type="GO" id="GO:0070008">
    <property type="term" value="F:serine-type exopeptidase activity"/>
    <property type="evidence" value="ECO:0007669"/>
    <property type="project" value="InterPro"/>
</dbReference>
<protein>
    <submittedName>
        <fullName evidence="7">Serine-type peptidase</fullName>
    </submittedName>
</protein>
<dbReference type="InterPro" id="IPR029058">
    <property type="entry name" value="AB_hydrolase_fold"/>
</dbReference>
<dbReference type="EMBL" id="KE148181">
    <property type="protein sequence ID" value="EPE02317.1"/>
    <property type="molecule type" value="Genomic_DNA"/>
</dbReference>
<dbReference type="OMA" id="TISHAIC"/>
<keyword evidence="5" id="KW-0325">Glycoprotein</keyword>
<evidence type="ECO:0000256" key="1">
    <source>
        <dbReference type="ARBA" id="ARBA00011079"/>
    </source>
</evidence>
<keyword evidence="8" id="KW-1185">Reference proteome</keyword>
<organism evidence="7 8">
    <name type="scientific">Ophiostoma piceae (strain UAMH 11346)</name>
    <name type="common">Sap stain fungus</name>
    <dbReference type="NCBI Taxonomy" id="1262450"/>
    <lineage>
        <taxon>Eukaryota</taxon>
        <taxon>Fungi</taxon>
        <taxon>Dikarya</taxon>
        <taxon>Ascomycota</taxon>
        <taxon>Pezizomycotina</taxon>
        <taxon>Sordariomycetes</taxon>
        <taxon>Sordariomycetidae</taxon>
        <taxon>Ophiostomatales</taxon>
        <taxon>Ophiostomataceae</taxon>
        <taxon>Ophiostoma</taxon>
    </lineage>
</organism>
<evidence type="ECO:0000256" key="4">
    <source>
        <dbReference type="ARBA" id="ARBA00022801"/>
    </source>
</evidence>
<dbReference type="InterPro" id="IPR008758">
    <property type="entry name" value="Peptidase_S28"/>
</dbReference>
<dbReference type="GO" id="GO:0008239">
    <property type="term" value="F:dipeptidyl-peptidase activity"/>
    <property type="evidence" value="ECO:0007669"/>
    <property type="project" value="TreeGrafter"/>
</dbReference>
<evidence type="ECO:0000256" key="3">
    <source>
        <dbReference type="ARBA" id="ARBA00022729"/>
    </source>
</evidence>
<evidence type="ECO:0000313" key="8">
    <source>
        <dbReference type="Proteomes" id="UP000016923"/>
    </source>
</evidence>
<evidence type="ECO:0000313" key="7">
    <source>
        <dbReference type="EMBL" id="EPE02317.1"/>
    </source>
</evidence>
<dbReference type="Proteomes" id="UP000016923">
    <property type="component" value="Unassembled WGS sequence"/>
</dbReference>
<dbReference type="VEuPathDB" id="FungiDB:F503_06517"/>
<dbReference type="Pfam" id="PF05577">
    <property type="entry name" value="Peptidase_S28"/>
    <property type="match status" value="1"/>
</dbReference>
<dbReference type="SUPFAM" id="SSF53474">
    <property type="entry name" value="alpha/beta-Hydrolases"/>
    <property type="match status" value="1"/>
</dbReference>
<dbReference type="OrthoDB" id="1735038at2759"/>
<keyword evidence="4" id="KW-0378">Hydrolase</keyword>
<proteinExistence type="inferred from homology"/>
<keyword evidence="3 6" id="KW-0732">Signal</keyword>